<evidence type="ECO:0000259" key="21">
    <source>
        <dbReference type="PROSITE" id="PS50894"/>
    </source>
</evidence>
<keyword evidence="7 18" id="KW-0812">Transmembrane</keyword>
<keyword evidence="10" id="KW-0067">ATP-binding</keyword>
<dbReference type="InterPro" id="IPR004358">
    <property type="entry name" value="Sig_transdc_His_kin-like_C"/>
</dbReference>
<dbReference type="CDD" id="cd00088">
    <property type="entry name" value="HPT"/>
    <property type="match status" value="1"/>
</dbReference>
<dbReference type="InterPro" id="IPR005467">
    <property type="entry name" value="His_kinase_dom"/>
</dbReference>
<dbReference type="SMART" id="SM00448">
    <property type="entry name" value="REC"/>
    <property type="match status" value="2"/>
</dbReference>
<dbReference type="Gene3D" id="3.40.50.2300">
    <property type="match status" value="2"/>
</dbReference>
<dbReference type="Proteomes" id="UP000318384">
    <property type="component" value="Chromosome"/>
</dbReference>
<evidence type="ECO:0000256" key="10">
    <source>
        <dbReference type="ARBA" id="ARBA00022840"/>
    </source>
</evidence>
<dbReference type="Pfam" id="PF01627">
    <property type="entry name" value="Hpt"/>
    <property type="match status" value="1"/>
</dbReference>
<dbReference type="Pfam" id="PF00512">
    <property type="entry name" value="HisKA"/>
    <property type="match status" value="1"/>
</dbReference>
<dbReference type="AlphaFoldDB" id="A0A517X027"/>
<feature type="transmembrane region" description="Helical" evidence="18">
    <location>
        <begin position="100"/>
        <end position="120"/>
    </location>
</feature>
<dbReference type="SMART" id="SM00387">
    <property type="entry name" value="HATPase_c"/>
    <property type="match status" value="1"/>
</dbReference>
<keyword evidence="12" id="KW-0902">Two-component regulatory system</keyword>
<evidence type="ECO:0000256" key="18">
    <source>
        <dbReference type="SAM" id="Phobius"/>
    </source>
</evidence>
<evidence type="ECO:0000256" key="7">
    <source>
        <dbReference type="ARBA" id="ARBA00022692"/>
    </source>
</evidence>
<organism evidence="22 23">
    <name type="scientific">Gimesia aquarii</name>
    <dbReference type="NCBI Taxonomy" id="2527964"/>
    <lineage>
        <taxon>Bacteria</taxon>
        <taxon>Pseudomonadati</taxon>
        <taxon>Planctomycetota</taxon>
        <taxon>Planctomycetia</taxon>
        <taxon>Planctomycetales</taxon>
        <taxon>Planctomycetaceae</taxon>
        <taxon>Gimesia</taxon>
    </lineage>
</organism>
<evidence type="ECO:0000256" key="13">
    <source>
        <dbReference type="ARBA" id="ARBA00023136"/>
    </source>
</evidence>
<evidence type="ECO:0000256" key="6">
    <source>
        <dbReference type="ARBA" id="ARBA00022679"/>
    </source>
</evidence>
<dbReference type="SUPFAM" id="SSF47226">
    <property type="entry name" value="Histidine-containing phosphotransfer domain, HPT domain"/>
    <property type="match status" value="1"/>
</dbReference>
<evidence type="ECO:0000256" key="12">
    <source>
        <dbReference type="ARBA" id="ARBA00023012"/>
    </source>
</evidence>
<dbReference type="PRINTS" id="PR00344">
    <property type="entry name" value="BCTRLSENSOR"/>
</dbReference>
<dbReference type="Gene3D" id="3.30.565.10">
    <property type="entry name" value="Histidine kinase-like ATPase, C-terminal domain"/>
    <property type="match status" value="1"/>
</dbReference>
<evidence type="ECO:0000256" key="15">
    <source>
        <dbReference type="ARBA" id="ARBA00068150"/>
    </source>
</evidence>
<evidence type="ECO:0000256" key="4">
    <source>
        <dbReference type="ARBA" id="ARBA00022475"/>
    </source>
</evidence>
<dbReference type="InterPro" id="IPR036641">
    <property type="entry name" value="HPT_dom_sf"/>
</dbReference>
<feature type="domain" description="Response regulatory" evidence="20">
    <location>
        <begin position="399"/>
        <end position="517"/>
    </location>
</feature>
<keyword evidence="23" id="KW-1185">Reference proteome</keyword>
<keyword evidence="8" id="KW-0547">Nucleotide-binding</keyword>
<dbReference type="SUPFAM" id="SSF52172">
    <property type="entry name" value="CheY-like"/>
    <property type="match status" value="2"/>
</dbReference>
<feature type="modified residue" description="4-aspartylphosphate" evidence="17">
    <location>
        <position position="594"/>
    </location>
</feature>
<evidence type="ECO:0000256" key="3">
    <source>
        <dbReference type="ARBA" id="ARBA00012438"/>
    </source>
</evidence>
<evidence type="ECO:0000313" key="23">
    <source>
        <dbReference type="Proteomes" id="UP000318384"/>
    </source>
</evidence>
<dbReference type="Gene3D" id="1.10.287.130">
    <property type="match status" value="1"/>
</dbReference>
<dbReference type="SUPFAM" id="SSF47384">
    <property type="entry name" value="Homodimeric domain of signal transducing histidine kinase"/>
    <property type="match status" value="1"/>
</dbReference>
<dbReference type="PROSITE" id="PS50109">
    <property type="entry name" value="HIS_KIN"/>
    <property type="match status" value="1"/>
</dbReference>
<dbReference type="GO" id="GO:0000155">
    <property type="term" value="F:phosphorelay sensor kinase activity"/>
    <property type="evidence" value="ECO:0007669"/>
    <property type="project" value="InterPro"/>
</dbReference>
<dbReference type="SUPFAM" id="SSF55874">
    <property type="entry name" value="ATPase domain of HSP90 chaperone/DNA topoisomerase II/histidine kinase"/>
    <property type="match status" value="1"/>
</dbReference>
<evidence type="ECO:0000259" key="20">
    <source>
        <dbReference type="PROSITE" id="PS50110"/>
    </source>
</evidence>
<dbReference type="PANTHER" id="PTHR45339:SF1">
    <property type="entry name" value="HYBRID SIGNAL TRANSDUCTION HISTIDINE KINASE J"/>
    <property type="match status" value="1"/>
</dbReference>
<dbReference type="Pfam" id="PF00072">
    <property type="entry name" value="Response_reg"/>
    <property type="match status" value="2"/>
</dbReference>
<dbReference type="RefSeq" id="WP_197993001.1">
    <property type="nucleotide sequence ID" value="NZ_CP037422.1"/>
</dbReference>
<dbReference type="EMBL" id="CP037422">
    <property type="protein sequence ID" value="QDU10856.1"/>
    <property type="molecule type" value="Genomic_DNA"/>
</dbReference>
<keyword evidence="11 18" id="KW-1133">Transmembrane helix</keyword>
<feature type="transmembrane region" description="Helical" evidence="18">
    <location>
        <begin position="73"/>
        <end position="94"/>
    </location>
</feature>
<dbReference type="InterPro" id="IPR011006">
    <property type="entry name" value="CheY-like_superfamily"/>
</dbReference>
<feature type="modified residue" description="Phosphohistidine" evidence="16">
    <location>
        <position position="745"/>
    </location>
</feature>
<feature type="domain" description="Histidine kinase" evidence="19">
    <location>
        <begin position="160"/>
        <end position="381"/>
    </location>
</feature>
<feature type="transmembrane region" description="Helical" evidence="18">
    <location>
        <begin position="28"/>
        <end position="61"/>
    </location>
</feature>
<evidence type="ECO:0000256" key="14">
    <source>
        <dbReference type="ARBA" id="ARBA00064003"/>
    </source>
</evidence>
<evidence type="ECO:0000256" key="2">
    <source>
        <dbReference type="ARBA" id="ARBA00004651"/>
    </source>
</evidence>
<dbReference type="InterPro" id="IPR036890">
    <property type="entry name" value="HATPase_C_sf"/>
</dbReference>
<dbReference type="InterPro" id="IPR003594">
    <property type="entry name" value="HATPase_dom"/>
</dbReference>
<evidence type="ECO:0000256" key="1">
    <source>
        <dbReference type="ARBA" id="ARBA00000085"/>
    </source>
</evidence>
<comment type="catalytic activity">
    <reaction evidence="1">
        <text>ATP + protein L-histidine = ADP + protein N-phospho-L-histidine.</text>
        <dbReference type="EC" id="2.7.13.3"/>
    </reaction>
</comment>
<dbReference type="FunFam" id="3.30.565.10:FF:000010">
    <property type="entry name" value="Sensor histidine kinase RcsC"/>
    <property type="match status" value="1"/>
</dbReference>
<reference evidence="22 23" key="1">
    <citation type="submission" date="2019-03" db="EMBL/GenBank/DDBJ databases">
        <title>Deep-cultivation of Planctomycetes and their phenomic and genomic characterization uncovers novel biology.</title>
        <authorList>
            <person name="Wiegand S."/>
            <person name="Jogler M."/>
            <person name="Boedeker C."/>
            <person name="Pinto D."/>
            <person name="Vollmers J."/>
            <person name="Rivas-Marin E."/>
            <person name="Kohn T."/>
            <person name="Peeters S.H."/>
            <person name="Heuer A."/>
            <person name="Rast P."/>
            <person name="Oberbeckmann S."/>
            <person name="Bunk B."/>
            <person name="Jeske O."/>
            <person name="Meyerdierks A."/>
            <person name="Storesund J.E."/>
            <person name="Kallscheuer N."/>
            <person name="Luecker S."/>
            <person name="Lage O.M."/>
            <person name="Pohl T."/>
            <person name="Merkel B.J."/>
            <person name="Hornburger P."/>
            <person name="Mueller R.-W."/>
            <person name="Bruemmer F."/>
            <person name="Labrenz M."/>
            <person name="Spormann A.M."/>
            <person name="Op den Camp H."/>
            <person name="Overmann J."/>
            <person name="Amann R."/>
            <person name="Jetten M.S.M."/>
            <person name="Mascher T."/>
            <person name="Medema M.H."/>
            <person name="Devos D.P."/>
            <person name="Kaster A.-K."/>
            <person name="Ovreas L."/>
            <person name="Rohde M."/>
            <person name="Galperin M.Y."/>
            <person name="Jogler C."/>
        </authorList>
    </citation>
    <scope>NUCLEOTIDE SEQUENCE [LARGE SCALE GENOMIC DNA]</scope>
    <source>
        <strain evidence="22 23">V202</strain>
    </source>
</reference>
<feature type="domain" description="Response regulatory" evidence="20">
    <location>
        <begin position="545"/>
        <end position="665"/>
    </location>
</feature>
<accession>A0A517X027</accession>
<comment type="subcellular location">
    <subcellularLocation>
        <location evidence="2">Cell membrane</location>
        <topology evidence="2">Multi-pass membrane protein</topology>
    </subcellularLocation>
</comment>
<keyword evidence="13 18" id="KW-0472">Membrane</keyword>
<evidence type="ECO:0000256" key="5">
    <source>
        <dbReference type="ARBA" id="ARBA00022553"/>
    </source>
</evidence>
<evidence type="ECO:0000259" key="19">
    <source>
        <dbReference type="PROSITE" id="PS50109"/>
    </source>
</evidence>
<keyword evidence="4" id="KW-1003">Cell membrane</keyword>
<gene>
    <name evidence="22" type="primary">barA_3</name>
    <name evidence="22" type="ORF">V202x_42690</name>
</gene>
<dbReference type="PROSITE" id="PS50894">
    <property type="entry name" value="HPT"/>
    <property type="match status" value="1"/>
</dbReference>
<dbReference type="PANTHER" id="PTHR45339">
    <property type="entry name" value="HYBRID SIGNAL TRANSDUCTION HISTIDINE KINASE J"/>
    <property type="match status" value="1"/>
</dbReference>
<evidence type="ECO:0000256" key="17">
    <source>
        <dbReference type="PROSITE-ProRule" id="PRU00169"/>
    </source>
</evidence>
<evidence type="ECO:0000256" key="16">
    <source>
        <dbReference type="PROSITE-ProRule" id="PRU00110"/>
    </source>
</evidence>
<keyword evidence="6 22" id="KW-0808">Transferase</keyword>
<name>A0A517X027_9PLAN</name>
<dbReference type="InterPro" id="IPR001789">
    <property type="entry name" value="Sig_transdc_resp-reg_receiver"/>
</dbReference>
<dbReference type="PROSITE" id="PS50110">
    <property type="entry name" value="RESPONSE_REGULATORY"/>
    <property type="match status" value="2"/>
</dbReference>
<dbReference type="GO" id="GO:0005524">
    <property type="term" value="F:ATP binding"/>
    <property type="evidence" value="ECO:0007669"/>
    <property type="project" value="UniProtKB-KW"/>
</dbReference>
<dbReference type="SMART" id="SM00388">
    <property type="entry name" value="HisKA"/>
    <property type="match status" value="1"/>
</dbReference>
<evidence type="ECO:0000256" key="9">
    <source>
        <dbReference type="ARBA" id="ARBA00022777"/>
    </source>
</evidence>
<protein>
    <recommendedName>
        <fullName evidence="15">Sensory/regulatory protein RpfC</fullName>
        <ecNumber evidence="3">2.7.13.3</ecNumber>
    </recommendedName>
</protein>
<dbReference type="InterPro" id="IPR008207">
    <property type="entry name" value="Sig_transdc_His_kin_Hpt_dom"/>
</dbReference>
<feature type="modified residue" description="4-aspartylphosphate" evidence="17">
    <location>
        <position position="453"/>
    </location>
</feature>
<dbReference type="InterPro" id="IPR003661">
    <property type="entry name" value="HisK_dim/P_dom"/>
</dbReference>
<dbReference type="InterPro" id="IPR036097">
    <property type="entry name" value="HisK_dim/P_sf"/>
</dbReference>
<dbReference type="GO" id="GO:0005886">
    <property type="term" value="C:plasma membrane"/>
    <property type="evidence" value="ECO:0007669"/>
    <property type="project" value="UniProtKB-SubCell"/>
</dbReference>
<evidence type="ECO:0000256" key="11">
    <source>
        <dbReference type="ARBA" id="ARBA00022989"/>
    </source>
</evidence>
<sequence length="812" mass="90598">MENGIKQTSWFRRDRFTPSVSTGQTLPIGYISCGLVLLCSIFIVDLILPQGMSYGVLYVVLLTSTLWSPRWELTLGAAIASTILTLIGFVLVAAEPTIRMAFMNRVLIILAIWVTAFICLRQKKTEIARTQELHLAHKKSKANERKSERSSQAKSEFLANMSHELRTPLNGVIGMSELLAETSLSPKQREFVDACRNSGELLLKLINDILDFSKIEAGKMELDFHDFDLEKLMMDTASTMVWRTSEKHLELPCYVDPASRLILQGDSHRLRQILVNLIGNAIKFTDQGEVAVRAQTASRENDQIVIRFLVSDTGIGISDDKLNRLFKSFSQVDASTTRHYGGTGLGLVISQSLVQLMGGTIGIESEVGVGSMFWFELPFKVVAESSANLPIINSLAGKRCLIVGDNENNQTIQKKHLAEWGIDSIIVASVDESLTAIKLAKENQSPFDLVLTDFIMPERNGLDLAHALKDHQLKIVILTDSTCIELNPIELQENHVNATLSKPVQRYKLYDTICELLTSDTAKETVINNENNQSNTVIRRASTTQVLLAEDNNINQLYIRELMNQIGFTCDIANNGYEVIEYIRKKKYDLVLMDCQMPELDGLQATQHIRELELKGILKGHLPIVALTANAIKGDREQCLKAGMDEYLSKPVQKDQVIRILEQFLCDNHIGLNENNTTEAKSKNDFDSTLSAPINTESLLERCFGSLELAGSLLDELESTGQERIQEIRQKTKEQNASAMALAAHSLKGAAGILCATSLQNLSAEIEHAGNVENLEGVELLIHEISIEMKRCLDDLPQLREEMRLIKENNEC</sequence>
<dbReference type="CDD" id="cd16922">
    <property type="entry name" value="HATPase_EvgS-ArcB-TorS-like"/>
    <property type="match status" value="1"/>
</dbReference>
<evidence type="ECO:0000313" key="22">
    <source>
        <dbReference type="EMBL" id="QDU10856.1"/>
    </source>
</evidence>
<keyword evidence="9 22" id="KW-0418">Kinase</keyword>
<dbReference type="CDD" id="cd00082">
    <property type="entry name" value="HisKA"/>
    <property type="match status" value="1"/>
</dbReference>
<feature type="domain" description="HPt" evidence="21">
    <location>
        <begin position="706"/>
        <end position="803"/>
    </location>
</feature>
<comment type="subunit">
    <text evidence="14">At low DSF concentrations, interacts with RpfF.</text>
</comment>
<dbReference type="FunFam" id="1.10.287.130:FF:000002">
    <property type="entry name" value="Two-component osmosensing histidine kinase"/>
    <property type="match status" value="1"/>
</dbReference>
<proteinExistence type="predicted"/>
<dbReference type="Gene3D" id="1.20.120.160">
    <property type="entry name" value="HPT domain"/>
    <property type="match status" value="1"/>
</dbReference>
<evidence type="ECO:0000256" key="8">
    <source>
        <dbReference type="ARBA" id="ARBA00022741"/>
    </source>
</evidence>
<dbReference type="CDD" id="cd17546">
    <property type="entry name" value="REC_hyHK_CKI1_RcsC-like"/>
    <property type="match status" value="1"/>
</dbReference>
<dbReference type="CDD" id="cd00156">
    <property type="entry name" value="REC"/>
    <property type="match status" value="1"/>
</dbReference>
<dbReference type="Pfam" id="PF02518">
    <property type="entry name" value="HATPase_c"/>
    <property type="match status" value="1"/>
</dbReference>
<keyword evidence="5 17" id="KW-0597">Phosphoprotein</keyword>
<dbReference type="EC" id="2.7.13.3" evidence="3"/>